<feature type="coiled-coil region" evidence="1">
    <location>
        <begin position="142"/>
        <end position="208"/>
    </location>
</feature>
<dbReference type="EMBL" id="CAADFD010000025">
    <property type="protein sequence ID" value="VFJ55972.1"/>
    <property type="molecule type" value="Genomic_DNA"/>
</dbReference>
<reference evidence="2" key="1">
    <citation type="submission" date="2019-02" db="EMBL/GenBank/DDBJ databases">
        <authorList>
            <person name="Gruber-Vodicka R. H."/>
            <person name="Seah K. B. B."/>
        </authorList>
    </citation>
    <scope>NUCLEOTIDE SEQUENCE</scope>
    <source>
        <strain evidence="2">BECK_BZ106</strain>
    </source>
</reference>
<evidence type="ECO:0000256" key="1">
    <source>
        <dbReference type="SAM" id="Coils"/>
    </source>
</evidence>
<name>A0A450SPU1_9GAMM</name>
<dbReference type="AlphaFoldDB" id="A0A450SPU1"/>
<gene>
    <name evidence="2" type="ORF">BECKFW1821B_GA0114236_102512</name>
</gene>
<evidence type="ECO:0000313" key="2">
    <source>
        <dbReference type="EMBL" id="VFJ55972.1"/>
    </source>
</evidence>
<protein>
    <submittedName>
        <fullName evidence="2">Uncharacterized protein</fullName>
    </submittedName>
</protein>
<keyword evidence="1" id="KW-0175">Coiled coil</keyword>
<accession>A0A450SPU1</accession>
<proteinExistence type="predicted"/>
<sequence length="303" mass="34229">MGAKTLFKKLNNQFTSLRTVLEVIMQDGLSARSAAKLLNQLLQDDNPNTPKWYINDGFNNPRHMDNEDGQKGFECLSKVFTHDAFSDDLSKVTGISLATARLLRPDFSYLLDLYGFKATEIIPFLAEQGINIGDLSEQQPENSDLRETLKNRDQELKQWKARVQELEATGNQREKQLQAEIDRLSGDLREKEKEVEALVAKRDDCKREFAYWQTKAEAANTGYLDPNNPRYAPKLAAAVRAWQAVTNPGRRSPKKALEEWLREHAMEYDLIHPDGKPIELAIDDCAKIANWQLGGGAPKTPGG</sequence>
<organism evidence="2">
    <name type="scientific">Candidatus Kentrum sp. FW</name>
    <dbReference type="NCBI Taxonomy" id="2126338"/>
    <lineage>
        <taxon>Bacteria</taxon>
        <taxon>Pseudomonadati</taxon>
        <taxon>Pseudomonadota</taxon>
        <taxon>Gammaproteobacteria</taxon>
        <taxon>Candidatus Kentrum</taxon>
    </lineage>
</organism>